<accession>A0ABQ8UI54</accession>
<dbReference type="InterPro" id="IPR048503">
    <property type="entry name" value="NamZ_C"/>
</dbReference>
<evidence type="ECO:0000259" key="2">
    <source>
        <dbReference type="Pfam" id="PF20732"/>
    </source>
</evidence>
<comment type="caution">
    <text evidence="3">The sequence shown here is derived from an EMBL/GenBank/DDBJ whole genome shotgun (WGS) entry which is preliminary data.</text>
</comment>
<dbReference type="Pfam" id="PF20732">
    <property type="entry name" value="NamZ_C"/>
    <property type="match status" value="1"/>
</dbReference>
<proteinExistence type="predicted"/>
<dbReference type="Proteomes" id="UP001141327">
    <property type="component" value="Unassembled WGS sequence"/>
</dbReference>
<dbReference type="InterPro" id="IPR048502">
    <property type="entry name" value="NamZ_N"/>
</dbReference>
<sequence>MSCSVAPASPFLKTGADRVASDPTLLAGFGRIGVVSNQSTTSSTYKPVAEVVADACHALASAANPPRLVAVFGPQHGYFQCEQDNMIETPDTEFVYMASYGTVRVPLMSLYKHASRAPGHTQLANIDTLIVDLPDVGCRVYTYLMTLAYCLQSANECKDHPVRVVVLDRPNPIGLCHRHASDSTQWLGIEGNLLNPAEARSFSGEKYRLPYRHGLTMGELGRLFAESDHMTLDYQVITVEGLRRDTPLDVLSKQPFVLPSPNMPSWSCAYIYPAMVFYEATNMSEGRGTCRPFEIVGAPKLDVDAVMRDFYAAQKDPAAQARWGNLEGITLRHHHFRPTFSKHAGHTCQGFQIHFDPAHPSVNTNMFAVGLRLVQIIGRHHNLQTGATTPDRFTFQWRAPSDGYEFNTTEYAISLQCGSTRYRPILENGNVEQLDTLLQQAQTEANTFAEQWKHIFLYQ</sequence>
<keyword evidence="4" id="KW-1185">Reference proteome</keyword>
<dbReference type="Gene3D" id="3.90.1150.140">
    <property type="match status" value="1"/>
</dbReference>
<feature type="domain" description="Peptidoglycan beta-N-acetylmuramidase NamZ N-terminal" evidence="1">
    <location>
        <begin position="32"/>
        <end position="266"/>
    </location>
</feature>
<dbReference type="PANTHER" id="PTHR42915">
    <property type="entry name" value="HYPOTHETICAL 460 KDA PROTEIN IN FEUA-SIGW INTERGENIC REGION [PRECURSOR]"/>
    <property type="match status" value="1"/>
</dbReference>
<dbReference type="PIRSF" id="PIRSF016719">
    <property type="entry name" value="UCP016719"/>
    <property type="match status" value="1"/>
</dbReference>
<evidence type="ECO:0000313" key="4">
    <source>
        <dbReference type="Proteomes" id="UP001141327"/>
    </source>
</evidence>
<gene>
    <name evidence="3" type="ORF">PAPYR_6955</name>
</gene>
<reference evidence="3" key="1">
    <citation type="journal article" date="2022" name="bioRxiv">
        <title>Genomics of Preaxostyla Flagellates Illuminates Evolutionary Transitions and the Path Towards Mitochondrial Loss.</title>
        <authorList>
            <person name="Novak L.V.F."/>
            <person name="Treitli S.C."/>
            <person name="Pyrih J."/>
            <person name="Halakuc P."/>
            <person name="Pipaliya S.V."/>
            <person name="Vacek V."/>
            <person name="Brzon O."/>
            <person name="Soukal P."/>
            <person name="Eme L."/>
            <person name="Dacks J.B."/>
            <person name="Karnkowska A."/>
            <person name="Elias M."/>
            <person name="Hampl V."/>
        </authorList>
    </citation>
    <scope>NUCLEOTIDE SEQUENCE</scope>
    <source>
        <strain evidence="3">RCP-MX</strain>
    </source>
</reference>
<dbReference type="EMBL" id="JAPMOS010000044">
    <property type="protein sequence ID" value="KAJ4457591.1"/>
    <property type="molecule type" value="Genomic_DNA"/>
</dbReference>
<dbReference type="Pfam" id="PF07075">
    <property type="entry name" value="NamZ_N"/>
    <property type="match status" value="1"/>
</dbReference>
<organism evidence="3 4">
    <name type="scientific">Paratrimastix pyriformis</name>
    <dbReference type="NCBI Taxonomy" id="342808"/>
    <lineage>
        <taxon>Eukaryota</taxon>
        <taxon>Metamonada</taxon>
        <taxon>Preaxostyla</taxon>
        <taxon>Paratrimastigidae</taxon>
        <taxon>Paratrimastix</taxon>
    </lineage>
</organism>
<protein>
    <submittedName>
        <fullName evidence="3">SSS sodium solute transporter</fullName>
    </submittedName>
</protein>
<name>A0ABQ8UI54_9EUKA</name>
<evidence type="ECO:0000313" key="3">
    <source>
        <dbReference type="EMBL" id="KAJ4457591.1"/>
    </source>
</evidence>
<dbReference type="InterPro" id="IPR008302">
    <property type="entry name" value="NamZ"/>
</dbReference>
<feature type="domain" description="Peptidoglycan beta-N-acetylmuramidase NamZ C-terminal" evidence="2">
    <location>
        <begin position="271"/>
        <end position="458"/>
    </location>
</feature>
<dbReference type="PANTHER" id="PTHR42915:SF1">
    <property type="entry name" value="PEPTIDOGLYCAN BETA-N-ACETYLMURAMIDASE NAMZ"/>
    <property type="match status" value="1"/>
</dbReference>
<evidence type="ECO:0000259" key="1">
    <source>
        <dbReference type="Pfam" id="PF07075"/>
    </source>
</evidence>
<dbReference type="Gene3D" id="3.40.50.12170">
    <property type="entry name" value="Uncharacterised protein PF07075, DUF1343"/>
    <property type="match status" value="1"/>
</dbReference>